<dbReference type="Proteomes" id="UP000024635">
    <property type="component" value="Unassembled WGS sequence"/>
</dbReference>
<dbReference type="AlphaFoldDB" id="A0A016WRR7"/>
<feature type="compositionally biased region" description="Low complexity" evidence="1">
    <location>
        <begin position="323"/>
        <end position="335"/>
    </location>
</feature>
<sequence length="359" mass="39657">MLDFESICYDLVEATEFELEFQFIAPAPATADPIHYALSFDISNTWRKPIRTLELRNHDLSTEVCWLRQQCTIACPDVPNGSVATFVPPSCSEQCQVERKVLHDTVAEQNVDLNRLRLDVERLTAVDMRKDIRISELIKELDSAKSRIIGLEELCRNQIGGLTLSTSSCEAKKEMVEETVPGEGEKTGIIEVAEEGREDTPSEKPFGGPAKNSNLRILTSRRRPTLRNIFTMGKQPGIDGKVRPSTAAGTSSAIPFVPPPLERGETVPILRSMEIMWGIPHGNEEHDKKSNIIGNPSCADKGTTLDSDADSDIDVTDILECSHKSTTLSQRSQSSKSRDSGFCRGESISTRSLSNKPIV</sequence>
<proteinExistence type="predicted"/>
<evidence type="ECO:0000313" key="3">
    <source>
        <dbReference type="Proteomes" id="UP000024635"/>
    </source>
</evidence>
<protein>
    <submittedName>
        <fullName evidence="2">Uncharacterized protein</fullName>
    </submittedName>
</protein>
<gene>
    <name evidence="2" type="primary">Acey_s0550.g3318</name>
    <name evidence="2" type="ORF">Y032_0550g3318</name>
</gene>
<evidence type="ECO:0000256" key="1">
    <source>
        <dbReference type="SAM" id="MobiDB-lite"/>
    </source>
</evidence>
<feature type="compositionally biased region" description="Polar residues" evidence="1">
    <location>
        <begin position="347"/>
        <end position="359"/>
    </location>
</feature>
<dbReference type="EMBL" id="JARK01000150">
    <property type="protein sequence ID" value="EYC41962.1"/>
    <property type="molecule type" value="Genomic_DNA"/>
</dbReference>
<keyword evidence="3" id="KW-1185">Reference proteome</keyword>
<evidence type="ECO:0000313" key="2">
    <source>
        <dbReference type="EMBL" id="EYC41962.1"/>
    </source>
</evidence>
<dbReference type="OrthoDB" id="5866605at2759"/>
<reference evidence="3" key="1">
    <citation type="journal article" date="2015" name="Nat. Genet.">
        <title>The genome and transcriptome of the zoonotic hookworm Ancylostoma ceylanicum identify infection-specific gene families.</title>
        <authorList>
            <person name="Schwarz E.M."/>
            <person name="Hu Y."/>
            <person name="Antoshechkin I."/>
            <person name="Miller M.M."/>
            <person name="Sternberg P.W."/>
            <person name="Aroian R.V."/>
        </authorList>
    </citation>
    <scope>NUCLEOTIDE SEQUENCE</scope>
    <source>
        <strain evidence="3">HY135</strain>
    </source>
</reference>
<feature type="region of interest" description="Disordered" evidence="1">
    <location>
        <begin position="323"/>
        <end position="359"/>
    </location>
</feature>
<name>A0A016WRR7_9BILA</name>
<feature type="region of interest" description="Disordered" evidence="1">
    <location>
        <begin position="231"/>
        <end position="259"/>
    </location>
</feature>
<accession>A0A016WRR7</accession>
<comment type="caution">
    <text evidence="2">The sequence shown here is derived from an EMBL/GenBank/DDBJ whole genome shotgun (WGS) entry which is preliminary data.</text>
</comment>
<organism evidence="2 3">
    <name type="scientific">Ancylostoma ceylanicum</name>
    <dbReference type="NCBI Taxonomy" id="53326"/>
    <lineage>
        <taxon>Eukaryota</taxon>
        <taxon>Metazoa</taxon>
        <taxon>Ecdysozoa</taxon>
        <taxon>Nematoda</taxon>
        <taxon>Chromadorea</taxon>
        <taxon>Rhabditida</taxon>
        <taxon>Rhabditina</taxon>
        <taxon>Rhabditomorpha</taxon>
        <taxon>Strongyloidea</taxon>
        <taxon>Ancylostomatidae</taxon>
        <taxon>Ancylostomatinae</taxon>
        <taxon>Ancylostoma</taxon>
    </lineage>
</organism>